<dbReference type="Proteomes" id="UP000054408">
    <property type="component" value="Unassembled WGS sequence"/>
</dbReference>
<sequence length="584" mass="61465">MTLGSGLGLASGSALGLGPGAAGAGSAAGMGTAAGGSAGHFSTAGNMYGSEIQTPRIGERLPRHTPVSVDPLGEPIDMITEPGAAAASTAFTFVQSDDGPLLASSLSLADMLSEDYGVSGWPKPDPAMDVSDNLDLGMVLPSSPAGSFLGIDYSPSRLARTTATSHLDLQLADILPPLDFSGALAPQAHHDSTLYSRAQYNDDVFAARAPFPASLARSAQPAFARAIDADTPGFGAAAPGTTGQPYPEAKDTISPARLAAELGAMDISTETPSNAGWTIPLFLPLGNDPASGPLDGGPLSLPPRVASPLSSLATAATLSPRPPSSAAPHEHVADSPLPPLGPPSGGSSGSRPLPRETRRGNQSYLVTQYGEFPIDDDILIWEREIGLISVYANGTVRHISDEERASRPELKYVRCHYCVNGSNPKQKRSKWITKCRHVGCRVFYCQTHYPMFSRVRVVKPAGRKPTSAYEGFLALKNFEHTPFVCLYDFGECCCSESNSKCSDVTSKQCKTFGQASHRCEKQRNLVWNMTVRKRNKSKKATSKAAKSGGSSAAASASSSSASYRKRGTEPPSEDGRKAKKQRNL</sequence>
<keyword evidence="3" id="KW-1185">Reference proteome</keyword>
<evidence type="ECO:0000256" key="1">
    <source>
        <dbReference type="SAM" id="MobiDB-lite"/>
    </source>
</evidence>
<dbReference type="EMBL" id="GL349485">
    <property type="protein sequence ID" value="KNC54067.1"/>
    <property type="molecule type" value="Genomic_DNA"/>
</dbReference>
<reference evidence="2 3" key="1">
    <citation type="submission" date="2010-05" db="EMBL/GenBank/DDBJ databases">
        <title>The Genome Sequence of Thecamonas trahens ATCC 50062.</title>
        <authorList>
            <consortium name="The Broad Institute Genome Sequencing Platform"/>
            <person name="Russ C."/>
            <person name="Cuomo C."/>
            <person name="Shea T."/>
            <person name="Young S.K."/>
            <person name="Zeng Q."/>
            <person name="Koehrsen M."/>
            <person name="Haas B."/>
            <person name="Borodovsky M."/>
            <person name="Guigo R."/>
            <person name="Alvarado L."/>
            <person name="Berlin A."/>
            <person name="Bochicchio J."/>
            <person name="Borenstein D."/>
            <person name="Chapman S."/>
            <person name="Chen Z."/>
            <person name="Freedman E."/>
            <person name="Gellesch M."/>
            <person name="Goldberg J."/>
            <person name="Griggs A."/>
            <person name="Gujja S."/>
            <person name="Heilman E."/>
            <person name="Heiman D."/>
            <person name="Hepburn T."/>
            <person name="Howarth C."/>
            <person name="Jen D."/>
            <person name="Larson L."/>
            <person name="Mehta T."/>
            <person name="Park D."/>
            <person name="Pearson M."/>
            <person name="Roberts A."/>
            <person name="Saif S."/>
            <person name="Shenoy N."/>
            <person name="Sisk P."/>
            <person name="Stolte C."/>
            <person name="Sykes S."/>
            <person name="Thomson T."/>
            <person name="Walk T."/>
            <person name="White J."/>
            <person name="Yandava C."/>
            <person name="Burger G."/>
            <person name="Gray M.W."/>
            <person name="Holland P.W.H."/>
            <person name="King N."/>
            <person name="Lang F.B.F."/>
            <person name="Roger A.J."/>
            <person name="Ruiz-Trillo I."/>
            <person name="Lander E."/>
            <person name="Nusbaum C."/>
        </authorList>
    </citation>
    <scope>NUCLEOTIDE SEQUENCE [LARGE SCALE GENOMIC DNA]</scope>
    <source>
        <strain evidence="2 3">ATCC 50062</strain>
    </source>
</reference>
<evidence type="ECO:0000313" key="3">
    <source>
        <dbReference type="Proteomes" id="UP000054408"/>
    </source>
</evidence>
<feature type="region of interest" description="Disordered" evidence="1">
    <location>
        <begin position="315"/>
        <end position="359"/>
    </location>
</feature>
<dbReference type="RefSeq" id="XP_013754076.1">
    <property type="nucleotide sequence ID" value="XM_013898622.1"/>
</dbReference>
<dbReference type="GeneID" id="25568131"/>
<organism evidence="2 3">
    <name type="scientific">Thecamonas trahens ATCC 50062</name>
    <dbReference type="NCBI Taxonomy" id="461836"/>
    <lineage>
        <taxon>Eukaryota</taxon>
        <taxon>Apusozoa</taxon>
        <taxon>Apusomonadida</taxon>
        <taxon>Apusomonadidae</taxon>
        <taxon>Thecamonas</taxon>
    </lineage>
</organism>
<feature type="region of interest" description="Disordered" evidence="1">
    <location>
        <begin position="532"/>
        <end position="584"/>
    </location>
</feature>
<feature type="compositionally biased region" description="Low complexity" evidence="1">
    <location>
        <begin position="542"/>
        <end position="562"/>
    </location>
</feature>
<name>A0A0L0DP50_THETB</name>
<accession>A0A0L0DP50</accession>
<gene>
    <name evidence="2" type="ORF">AMSG_09732</name>
</gene>
<evidence type="ECO:0000313" key="2">
    <source>
        <dbReference type="EMBL" id="KNC54067.1"/>
    </source>
</evidence>
<protein>
    <submittedName>
        <fullName evidence="2">Uncharacterized protein</fullName>
    </submittedName>
</protein>
<feature type="compositionally biased region" description="Basic residues" evidence="1">
    <location>
        <begin position="532"/>
        <end position="541"/>
    </location>
</feature>
<dbReference type="AlphaFoldDB" id="A0A0L0DP50"/>
<proteinExistence type="predicted"/>